<comment type="similarity">
    <text evidence="7">Belongs to the DHHC palmitoyltransferase family.</text>
</comment>
<comment type="domain">
    <text evidence="7">The DHHC domain is required for palmitoyltransferase activity.</text>
</comment>
<evidence type="ECO:0000313" key="10">
    <source>
        <dbReference type="Proteomes" id="UP000597762"/>
    </source>
</evidence>
<proteinExistence type="inferred from homology"/>
<dbReference type="EC" id="2.3.1.225" evidence="7"/>
<keyword evidence="5 7" id="KW-0472">Membrane</keyword>
<feature type="transmembrane region" description="Helical" evidence="7">
    <location>
        <begin position="271"/>
        <end position="295"/>
    </location>
</feature>
<sequence>MTGSFSVSLPSICNTTTHNGHLLVLTHVTTMCRPITAFPVSLPCLAPSASLYCQKMMSEHTEISTSKRSRLYHSLDMSPMDERDFDYYSDERWELPGNDSKKMNELPPVPVEEGVKIIDCTQTCNKFGLHYHTVYLWCVKDVCGIICAVFTWLLVAYAEFTVMCVILLPGPSQMYSFCNALLFNWFVIMALTAHVRTMLSDPGAIPRGNATRENIMKLGLKQGEVVFKCPKCVSIKPDRAHHCSVCQRCIRKMDHHCPWVNNCVGESNQKFFVLFTLYICCMSLHAAVLSINHFVVCIGKDWKGDYPLPLVVLNLLPNNATDLTHIQFVCPAFSPPATTVFLIILIFEGLLFGIFTAIMFGSQLSAICTDETGIEQLKKEQATWERKSRWLSIKSVFGHPFGLHWFSPFTKPRTYKPLHEQYSV</sequence>
<comment type="catalytic activity">
    <reaction evidence="7">
        <text>L-cysteinyl-[protein] + hexadecanoyl-CoA = S-hexadecanoyl-L-cysteinyl-[protein] + CoA</text>
        <dbReference type="Rhea" id="RHEA:36683"/>
        <dbReference type="Rhea" id="RHEA-COMP:10131"/>
        <dbReference type="Rhea" id="RHEA-COMP:11032"/>
        <dbReference type="ChEBI" id="CHEBI:29950"/>
        <dbReference type="ChEBI" id="CHEBI:57287"/>
        <dbReference type="ChEBI" id="CHEBI:57379"/>
        <dbReference type="ChEBI" id="CHEBI:74151"/>
        <dbReference type="EC" id="2.3.1.225"/>
    </reaction>
</comment>
<accession>A0A812DF83</accession>
<dbReference type="Proteomes" id="UP000597762">
    <property type="component" value="Unassembled WGS sequence"/>
</dbReference>
<comment type="subcellular location">
    <subcellularLocation>
        <location evidence="1">Membrane</location>
        <topology evidence="1">Multi-pass membrane protein</topology>
    </subcellularLocation>
</comment>
<dbReference type="InterPro" id="IPR039859">
    <property type="entry name" value="PFA4/ZDH16/20/ERF2-like"/>
</dbReference>
<evidence type="ECO:0000256" key="7">
    <source>
        <dbReference type="RuleBase" id="RU079119"/>
    </source>
</evidence>
<feature type="transmembrane region" description="Helical" evidence="7">
    <location>
        <begin position="174"/>
        <end position="193"/>
    </location>
</feature>
<protein>
    <recommendedName>
        <fullName evidence="7">Palmitoyltransferase</fullName>
        <ecNumber evidence="7">2.3.1.225</ecNumber>
    </recommendedName>
</protein>
<dbReference type="PANTHER" id="PTHR12246">
    <property type="entry name" value="PALMITOYLTRANSFERASE ZDHHC16"/>
    <property type="match status" value="1"/>
</dbReference>
<dbReference type="AlphaFoldDB" id="A0A812DF83"/>
<dbReference type="InterPro" id="IPR001594">
    <property type="entry name" value="Palmitoyltrfase_DHHC"/>
</dbReference>
<keyword evidence="3 7" id="KW-0812">Transmembrane</keyword>
<evidence type="ECO:0000256" key="5">
    <source>
        <dbReference type="ARBA" id="ARBA00023136"/>
    </source>
</evidence>
<dbReference type="PROSITE" id="PS50216">
    <property type="entry name" value="DHHC"/>
    <property type="match status" value="1"/>
</dbReference>
<organism evidence="9 10">
    <name type="scientific">Acanthosepion pharaonis</name>
    <name type="common">Pharaoh cuttlefish</name>
    <name type="synonym">Sepia pharaonis</name>
    <dbReference type="NCBI Taxonomy" id="158019"/>
    <lineage>
        <taxon>Eukaryota</taxon>
        <taxon>Metazoa</taxon>
        <taxon>Spiralia</taxon>
        <taxon>Lophotrochozoa</taxon>
        <taxon>Mollusca</taxon>
        <taxon>Cephalopoda</taxon>
        <taxon>Coleoidea</taxon>
        <taxon>Decapodiformes</taxon>
        <taxon>Sepiida</taxon>
        <taxon>Sepiina</taxon>
        <taxon>Sepiidae</taxon>
        <taxon>Acanthosepion</taxon>
    </lineage>
</organism>
<evidence type="ECO:0000313" key="9">
    <source>
        <dbReference type="EMBL" id="CAE1301937.1"/>
    </source>
</evidence>
<feature type="transmembrane region" description="Helical" evidence="7">
    <location>
        <begin position="340"/>
        <end position="360"/>
    </location>
</feature>
<dbReference type="EMBL" id="CAHIKZ030003576">
    <property type="protein sequence ID" value="CAE1301937.1"/>
    <property type="molecule type" value="Genomic_DNA"/>
</dbReference>
<feature type="transmembrane region" description="Helical" evidence="7">
    <location>
        <begin position="142"/>
        <end position="168"/>
    </location>
</feature>
<comment type="caution">
    <text evidence="9">The sequence shown here is derived from an EMBL/GenBank/DDBJ whole genome shotgun (WGS) entry which is preliminary data.</text>
</comment>
<feature type="domain" description="Palmitoyltransferase DHHC" evidence="8">
    <location>
        <begin position="229"/>
        <end position="379"/>
    </location>
</feature>
<evidence type="ECO:0000256" key="1">
    <source>
        <dbReference type="ARBA" id="ARBA00004141"/>
    </source>
</evidence>
<evidence type="ECO:0000256" key="3">
    <source>
        <dbReference type="ARBA" id="ARBA00022692"/>
    </source>
</evidence>
<name>A0A812DF83_ACAPH</name>
<keyword evidence="6 7" id="KW-0012">Acyltransferase</keyword>
<dbReference type="Pfam" id="PF01529">
    <property type="entry name" value="DHHC"/>
    <property type="match status" value="1"/>
</dbReference>
<dbReference type="GO" id="GO:0019706">
    <property type="term" value="F:protein-cysteine S-palmitoyltransferase activity"/>
    <property type="evidence" value="ECO:0007669"/>
    <property type="project" value="UniProtKB-EC"/>
</dbReference>
<keyword evidence="4 7" id="KW-1133">Transmembrane helix</keyword>
<evidence type="ECO:0000256" key="2">
    <source>
        <dbReference type="ARBA" id="ARBA00022679"/>
    </source>
</evidence>
<dbReference type="GO" id="GO:0016020">
    <property type="term" value="C:membrane"/>
    <property type="evidence" value="ECO:0007669"/>
    <property type="project" value="UniProtKB-SubCell"/>
</dbReference>
<evidence type="ECO:0000259" key="8">
    <source>
        <dbReference type="Pfam" id="PF01529"/>
    </source>
</evidence>
<keyword evidence="10" id="KW-1185">Reference proteome</keyword>
<evidence type="ECO:0000256" key="6">
    <source>
        <dbReference type="ARBA" id="ARBA00023315"/>
    </source>
</evidence>
<dbReference type="OrthoDB" id="331948at2759"/>
<reference evidence="9" key="1">
    <citation type="submission" date="2021-01" db="EMBL/GenBank/DDBJ databases">
        <authorList>
            <person name="Li R."/>
            <person name="Bekaert M."/>
        </authorList>
    </citation>
    <scope>NUCLEOTIDE SEQUENCE</scope>
    <source>
        <strain evidence="9">Farmed</strain>
    </source>
</reference>
<gene>
    <name evidence="9" type="ORF">SPHA_54690</name>
</gene>
<evidence type="ECO:0000256" key="4">
    <source>
        <dbReference type="ARBA" id="ARBA00022989"/>
    </source>
</evidence>
<keyword evidence="2 7" id="KW-0808">Transferase</keyword>